<keyword evidence="2" id="KW-1185">Reference proteome</keyword>
<protein>
    <submittedName>
        <fullName evidence="1">Uncharacterized protein</fullName>
    </submittedName>
</protein>
<dbReference type="Proteomes" id="UP001296993">
    <property type="component" value="Unassembled WGS sequence"/>
</dbReference>
<dbReference type="EMBL" id="JAGIOF010000001">
    <property type="protein sequence ID" value="MBP2386047.1"/>
    <property type="molecule type" value="Genomic_DNA"/>
</dbReference>
<proteinExistence type="predicted"/>
<sequence length="132" mass="14373">MNEESPARIGLSIPTKDWLLIDGALDNLGALAIGDPSLVQWCGTVREAGWRGIPDRPADPGGLESWPAEGHVSEIRLPRETWAFIIDALGDVEADRMLANDGSLPPEERELRAKIAARSEAIAAEIRRRLGQ</sequence>
<evidence type="ECO:0000313" key="1">
    <source>
        <dbReference type="EMBL" id="MBP2386047.1"/>
    </source>
</evidence>
<evidence type="ECO:0000313" key="2">
    <source>
        <dbReference type="Proteomes" id="UP001296993"/>
    </source>
</evidence>
<gene>
    <name evidence="1" type="ORF">JOF47_001558</name>
</gene>
<organism evidence="1 2">
    <name type="scientific">Paeniglutamicibacter kerguelensis</name>
    <dbReference type="NCBI Taxonomy" id="254788"/>
    <lineage>
        <taxon>Bacteria</taxon>
        <taxon>Bacillati</taxon>
        <taxon>Actinomycetota</taxon>
        <taxon>Actinomycetes</taxon>
        <taxon>Micrococcales</taxon>
        <taxon>Micrococcaceae</taxon>
        <taxon>Paeniglutamicibacter</taxon>
    </lineage>
</organism>
<accession>A0ABS4XC51</accession>
<dbReference type="RefSeq" id="WP_209997017.1">
    <property type="nucleotide sequence ID" value="NZ_BAAAJY010000003.1"/>
</dbReference>
<name>A0ABS4XC51_9MICC</name>
<comment type="caution">
    <text evidence="1">The sequence shown here is derived from an EMBL/GenBank/DDBJ whole genome shotgun (WGS) entry which is preliminary data.</text>
</comment>
<reference evidence="1 2" key="1">
    <citation type="submission" date="2021-03" db="EMBL/GenBank/DDBJ databases">
        <title>Sequencing the genomes of 1000 actinobacteria strains.</title>
        <authorList>
            <person name="Klenk H.-P."/>
        </authorList>
    </citation>
    <scope>NUCLEOTIDE SEQUENCE [LARGE SCALE GENOMIC DNA]</scope>
    <source>
        <strain evidence="1 2">DSM 15797</strain>
    </source>
</reference>